<evidence type="ECO:0000313" key="1">
    <source>
        <dbReference type="EMBL" id="KAJ4710664.1"/>
    </source>
</evidence>
<accession>A0ACC1XGV8</accession>
<proteinExistence type="predicted"/>
<evidence type="ECO:0000313" key="2">
    <source>
        <dbReference type="Proteomes" id="UP001164539"/>
    </source>
</evidence>
<keyword evidence="2" id="KW-1185">Reference proteome</keyword>
<name>A0ACC1XGV8_MELAZ</name>
<dbReference type="Proteomes" id="UP001164539">
    <property type="component" value="Chromosome 9"/>
</dbReference>
<reference evidence="1 2" key="1">
    <citation type="journal article" date="2023" name="Science">
        <title>Complex scaffold remodeling in plant triterpene biosynthesis.</title>
        <authorList>
            <person name="De La Pena R."/>
            <person name="Hodgson H."/>
            <person name="Liu J.C."/>
            <person name="Stephenson M.J."/>
            <person name="Martin A.C."/>
            <person name="Owen C."/>
            <person name="Harkess A."/>
            <person name="Leebens-Mack J."/>
            <person name="Jimenez L.E."/>
            <person name="Osbourn A."/>
            <person name="Sattely E.S."/>
        </authorList>
    </citation>
    <scope>NUCLEOTIDE SEQUENCE [LARGE SCALE GENOMIC DNA]</scope>
    <source>
        <strain evidence="2">cv. JPN11</strain>
        <tissue evidence="1">Leaf</tissue>
    </source>
</reference>
<organism evidence="1 2">
    <name type="scientific">Melia azedarach</name>
    <name type="common">Chinaberry tree</name>
    <dbReference type="NCBI Taxonomy" id="155640"/>
    <lineage>
        <taxon>Eukaryota</taxon>
        <taxon>Viridiplantae</taxon>
        <taxon>Streptophyta</taxon>
        <taxon>Embryophyta</taxon>
        <taxon>Tracheophyta</taxon>
        <taxon>Spermatophyta</taxon>
        <taxon>Magnoliopsida</taxon>
        <taxon>eudicotyledons</taxon>
        <taxon>Gunneridae</taxon>
        <taxon>Pentapetalae</taxon>
        <taxon>rosids</taxon>
        <taxon>malvids</taxon>
        <taxon>Sapindales</taxon>
        <taxon>Meliaceae</taxon>
        <taxon>Melia</taxon>
    </lineage>
</organism>
<comment type="caution">
    <text evidence="1">The sequence shown here is derived from an EMBL/GenBank/DDBJ whole genome shotgun (WGS) entry which is preliminary data.</text>
</comment>
<sequence>MKGALIAMLVFVAIVQVMVKPGEAVTCGQVECVFGPLHSLSDCRRNSCTRSAVMAAAARYPSIKEDAASSLPQKCGVAMDIPISKTTNCAK</sequence>
<dbReference type="EMBL" id="CM051402">
    <property type="protein sequence ID" value="KAJ4710664.1"/>
    <property type="molecule type" value="Genomic_DNA"/>
</dbReference>
<gene>
    <name evidence="1" type="ORF">OWV82_016821</name>
</gene>
<protein>
    <submittedName>
        <fullName evidence="1">Non-specific lipid-transfer protein</fullName>
    </submittedName>
</protein>